<evidence type="ECO:0000313" key="1">
    <source>
        <dbReference type="EMBL" id="NNH76479.1"/>
    </source>
</evidence>
<dbReference type="EMBL" id="JABERL010000005">
    <property type="protein sequence ID" value="NNH76479.1"/>
    <property type="molecule type" value="Genomic_DNA"/>
</dbReference>
<sequence>MNEEFRKIQQQNLAEFLHDAQSYSNALDQREKEFATLMFKMRKALSKELIK</sequence>
<dbReference type="RefSeq" id="WP_171539682.1">
    <property type="nucleotide sequence ID" value="NZ_JABERL010000005.1"/>
</dbReference>
<evidence type="ECO:0000313" key="2">
    <source>
        <dbReference type="Proteomes" id="UP000569202"/>
    </source>
</evidence>
<comment type="caution">
    <text evidence="1">The sequence shown here is derived from an EMBL/GenBank/DDBJ whole genome shotgun (WGS) entry which is preliminary data.</text>
</comment>
<dbReference type="AlphaFoldDB" id="A0A7Y2RDA4"/>
<protein>
    <submittedName>
        <fullName evidence="1">Uncharacterized protein</fullName>
    </submittedName>
</protein>
<organism evidence="1 2">
    <name type="scientific">Acinetobacter terrae</name>
    <dbReference type="NCBI Taxonomy" id="2731247"/>
    <lineage>
        <taxon>Bacteria</taxon>
        <taxon>Pseudomonadati</taxon>
        <taxon>Pseudomonadota</taxon>
        <taxon>Gammaproteobacteria</taxon>
        <taxon>Moraxellales</taxon>
        <taxon>Moraxellaceae</taxon>
        <taxon>Acinetobacter</taxon>
        <taxon>Acinetobacter Taxon 24</taxon>
    </lineage>
</organism>
<gene>
    <name evidence="1" type="ORF">HLH17_02015</name>
</gene>
<accession>A0A7Y2RDA4</accession>
<reference evidence="1 2" key="1">
    <citation type="submission" date="2020-04" db="EMBL/GenBank/DDBJ databases">
        <title>Acinetobacter Taxon 24.</title>
        <authorList>
            <person name="Nemec A."/>
            <person name="Radolfova-Krizova L."/>
            <person name="Higgins P.G."/>
            <person name="Spanelova P."/>
        </authorList>
    </citation>
    <scope>NUCLEOTIDE SEQUENCE [LARGE SCALE GENOMIC DNA]</scope>
    <source>
        <strain evidence="1 2">ANC 5380</strain>
    </source>
</reference>
<proteinExistence type="predicted"/>
<name>A0A7Y2RDA4_9GAMM</name>
<dbReference type="Proteomes" id="UP000569202">
    <property type="component" value="Unassembled WGS sequence"/>
</dbReference>